<dbReference type="RefSeq" id="XP_059604303.1">
    <property type="nucleotide sequence ID" value="XM_059750225.1"/>
</dbReference>
<dbReference type="KEGG" id="ang:An11g04570"/>
<name>A0AAJ8BWK6_ASPNG</name>
<organism evidence="3">
    <name type="scientific">Aspergillus niger</name>
    <dbReference type="NCBI Taxonomy" id="5061"/>
    <lineage>
        <taxon>Eukaryota</taxon>
        <taxon>Fungi</taxon>
        <taxon>Dikarya</taxon>
        <taxon>Ascomycota</taxon>
        <taxon>Pezizomycotina</taxon>
        <taxon>Eurotiomycetes</taxon>
        <taxon>Eurotiomycetidae</taxon>
        <taxon>Eurotiales</taxon>
        <taxon>Aspergillaceae</taxon>
        <taxon>Aspergillus</taxon>
        <taxon>Aspergillus subgen. Circumdati</taxon>
    </lineage>
</organism>
<keyword evidence="2" id="KW-0812">Transmembrane</keyword>
<dbReference type="VEuPathDB" id="FungiDB:An11g04570"/>
<gene>
    <name evidence="3" type="ORF">An11g04570</name>
</gene>
<evidence type="ECO:0000313" key="3">
    <source>
        <dbReference type="RefSeq" id="XP_059604303.1"/>
    </source>
</evidence>
<keyword evidence="2" id="KW-0472">Membrane</keyword>
<reference evidence="3" key="1">
    <citation type="submission" date="2025-02" db="EMBL/GenBank/DDBJ databases">
        <authorList>
            <consortium name="NCBI Genome Project"/>
        </authorList>
    </citation>
    <scope>NUCLEOTIDE SEQUENCE</scope>
</reference>
<dbReference type="GeneID" id="84592269"/>
<feature type="transmembrane region" description="Helical" evidence="2">
    <location>
        <begin position="43"/>
        <end position="65"/>
    </location>
</feature>
<reference evidence="3" key="2">
    <citation type="submission" date="2025-08" db="UniProtKB">
        <authorList>
            <consortium name="RefSeq"/>
        </authorList>
    </citation>
    <scope>IDENTIFICATION</scope>
</reference>
<protein>
    <submittedName>
        <fullName evidence="3">Uncharacterized protein</fullName>
    </submittedName>
</protein>
<dbReference type="AlphaFoldDB" id="A0AAJ8BWK6"/>
<accession>A0AAJ8BWK6</accession>
<feature type="region of interest" description="Disordered" evidence="1">
    <location>
        <begin position="1"/>
        <end position="23"/>
    </location>
</feature>
<keyword evidence="2" id="KW-1133">Transmembrane helix</keyword>
<evidence type="ECO:0000256" key="1">
    <source>
        <dbReference type="SAM" id="MobiDB-lite"/>
    </source>
</evidence>
<sequence>MARAELARNRSSARPAHHPIPSYHPRGLEMKKFRSVGSNYPGLYLLGLTTQVAYNVTSLLFALGIGTYRKISAHACRDLFDDHSNLYNASAIGKEGGWLIYGCTSTKRYLLCSSIKRAQYAGSIVTWLHPLIARHAGNSQLSAGISTLQRHEGEKYPHAEVGLVHALWRTERLRKVEDIRNQ</sequence>
<evidence type="ECO:0000256" key="2">
    <source>
        <dbReference type="SAM" id="Phobius"/>
    </source>
</evidence>
<proteinExistence type="predicted"/>